<evidence type="ECO:0000313" key="4">
    <source>
        <dbReference type="Proteomes" id="UP001144341"/>
    </source>
</evidence>
<reference evidence="3" key="1">
    <citation type="submission" date="2022-12" db="EMBL/GenBank/DDBJ databases">
        <title>Genome sequence of SJ11.</title>
        <authorList>
            <person name="Woo H."/>
        </authorList>
    </citation>
    <scope>NUCLEOTIDE SEQUENCE</scope>
    <source>
        <strain evidence="3">SJ11</strain>
    </source>
</reference>
<evidence type="ECO:0000259" key="2">
    <source>
        <dbReference type="Pfam" id="PF01979"/>
    </source>
</evidence>
<dbReference type="Gene3D" id="2.30.40.10">
    <property type="entry name" value="Urease, subunit C, domain 1"/>
    <property type="match status" value="1"/>
</dbReference>
<feature type="domain" description="Amidohydrolase-related" evidence="2">
    <location>
        <begin position="54"/>
        <end position="375"/>
    </location>
</feature>
<evidence type="ECO:0000256" key="1">
    <source>
        <dbReference type="ARBA" id="ARBA00022801"/>
    </source>
</evidence>
<proteinExistence type="predicted"/>
<dbReference type="PANTHER" id="PTHR43794">
    <property type="entry name" value="AMINOHYDROLASE SSNA-RELATED"/>
    <property type="match status" value="1"/>
</dbReference>
<gene>
    <name evidence="3" type="ORF">O0931_13860</name>
</gene>
<dbReference type="InterPro" id="IPR006680">
    <property type="entry name" value="Amidohydro-rel"/>
</dbReference>
<dbReference type="Pfam" id="PF01979">
    <property type="entry name" value="Amidohydro_1"/>
    <property type="match status" value="1"/>
</dbReference>
<dbReference type="EMBL" id="JAPWGL010000003">
    <property type="protein sequence ID" value="MCZ4224396.1"/>
    <property type="molecule type" value="Genomic_DNA"/>
</dbReference>
<dbReference type="InterPro" id="IPR050287">
    <property type="entry name" value="MTA/SAH_deaminase"/>
</dbReference>
<dbReference type="InterPro" id="IPR011059">
    <property type="entry name" value="Metal-dep_hydrolase_composite"/>
</dbReference>
<dbReference type="RefSeq" id="WP_269416167.1">
    <property type="nucleotide sequence ID" value="NZ_JAPWGL010000003.1"/>
</dbReference>
<evidence type="ECO:0000313" key="3">
    <source>
        <dbReference type="EMBL" id="MCZ4224396.1"/>
    </source>
</evidence>
<sequence>MLKYFSADWIFPVNTPPIKNGVIGVSSDGEIKDVLIDDVAKNLNLQIEKHKGAIVPGFINTHCHLELSHMSGQIPMHTGLVEFVQSIIKSRGADTEKITAAMQNADAEMFDNGIVAVADISNQMISKEIKQQSKIYYHTFVEAMGFNPERANVIMDNATGIKNEFSPLPASVVPHAPYSISPELLKLINDKAETDDTVMSIHNQETTNENTFFESKTGGFLELYKFLGLDIRFFKPTGKTSLQSWLPYIKKQRTLLVHNTVSSKADIEFAKQSHPDLYWCLCPQANLYIENTLPDVDLLIEENVKLTLGTDSLASNHQLNILSEMKTLQQHKNVAFEKLLLWGTLNGAEFLGVNNRFGSIEPGKKPGLNLIQLSEDFVIESDKVIKLIC</sequence>
<dbReference type="SUPFAM" id="SSF51556">
    <property type="entry name" value="Metallo-dependent hydrolases"/>
    <property type="match status" value="1"/>
</dbReference>
<keyword evidence="1" id="KW-0378">Hydrolase</keyword>
<dbReference type="PANTHER" id="PTHR43794:SF11">
    <property type="entry name" value="AMIDOHYDROLASE-RELATED DOMAIN-CONTAINING PROTEIN"/>
    <property type="match status" value="1"/>
</dbReference>
<organism evidence="3 4">
    <name type="scientific">Pedobacter rhodius</name>
    <dbReference type="NCBI Taxonomy" id="3004098"/>
    <lineage>
        <taxon>Bacteria</taxon>
        <taxon>Pseudomonadati</taxon>
        <taxon>Bacteroidota</taxon>
        <taxon>Sphingobacteriia</taxon>
        <taxon>Sphingobacteriales</taxon>
        <taxon>Sphingobacteriaceae</taxon>
        <taxon>Pedobacter</taxon>
    </lineage>
</organism>
<protein>
    <submittedName>
        <fullName evidence="3">Amidohydrolase family protein</fullName>
    </submittedName>
</protein>
<dbReference type="Gene3D" id="3.20.20.140">
    <property type="entry name" value="Metal-dependent hydrolases"/>
    <property type="match status" value="1"/>
</dbReference>
<dbReference type="Proteomes" id="UP001144341">
    <property type="component" value="Unassembled WGS sequence"/>
</dbReference>
<dbReference type="InterPro" id="IPR032466">
    <property type="entry name" value="Metal_Hydrolase"/>
</dbReference>
<accession>A0ABT4KZN4</accession>
<name>A0ABT4KZN4_9SPHI</name>
<keyword evidence="4" id="KW-1185">Reference proteome</keyword>
<comment type="caution">
    <text evidence="3">The sequence shown here is derived from an EMBL/GenBank/DDBJ whole genome shotgun (WGS) entry which is preliminary data.</text>
</comment>